<dbReference type="Gene3D" id="2.60.420.10">
    <property type="entry name" value="Maltose phosphorylase, domain 3"/>
    <property type="match status" value="1"/>
</dbReference>
<dbReference type="GO" id="GO:0005975">
    <property type="term" value="P:carbohydrate metabolic process"/>
    <property type="evidence" value="ECO:0007669"/>
    <property type="project" value="InterPro"/>
</dbReference>
<dbReference type="InterPro" id="IPR035396">
    <property type="entry name" value="Bac_rhamnosid6H"/>
</dbReference>
<evidence type="ECO:0000313" key="3">
    <source>
        <dbReference type="Proteomes" id="UP000070133"/>
    </source>
</evidence>
<dbReference type="Proteomes" id="UP000070133">
    <property type="component" value="Unassembled WGS sequence"/>
</dbReference>
<comment type="caution">
    <text evidence="2">The sequence shown here is derived from an EMBL/GenBank/DDBJ whole genome shotgun (WGS) entry which is preliminary data.</text>
</comment>
<evidence type="ECO:0000313" key="2">
    <source>
        <dbReference type="EMBL" id="KXT02221.1"/>
    </source>
</evidence>
<accession>A0A139HIB7</accession>
<feature type="domain" description="Alpha-L-rhamnosidase six-hairpin glycosidase" evidence="1">
    <location>
        <begin position="387"/>
        <end position="644"/>
    </location>
</feature>
<dbReference type="Gene3D" id="2.60.120.260">
    <property type="entry name" value="Galactose-binding domain-like"/>
    <property type="match status" value="1"/>
</dbReference>
<dbReference type="EMBL" id="LFZN01000044">
    <property type="protein sequence ID" value="KXT02221.1"/>
    <property type="molecule type" value="Genomic_DNA"/>
</dbReference>
<evidence type="ECO:0000259" key="1">
    <source>
        <dbReference type="Pfam" id="PF17389"/>
    </source>
</evidence>
<keyword evidence="3" id="KW-1185">Reference proteome</keyword>
<dbReference type="GO" id="GO:0003824">
    <property type="term" value="F:catalytic activity"/>
    <property type="evidence" value="ECO:0007669"/>
    <property type="project" value="UniProtKB-ARBA"/>
</dbReference>
<dbReference type="InterPro" id="IPR008928">
    <property type="entry name" value="6-hairpin_glycosidase_sf"/>
</dbReference>
<name>A0A139HIB7_9PEZI</name>
<dbReference type="AlphaFoldDB" id="A0A139HIB7"/>
<dbReference type="PANTHER" id="PTHR34987:SF2">
    <property type="entry name" value="B, PUTATIVE (AFU_ORTHOLOGUE AFUA_7G05040)-RELATED"/>
    <property type="match status" value="1"/>
</dbReference>
<organism evidence="2 3">
    <name type="scientific">Pseudocercospora eumusae</name>
    <dbReference type="NCBI Taxonomy" id="321146"/>
    <lineage>
        <taxon>Eukaryota</taxon>
        <taxon>Fungi</taxon>
        <taxon>Dikarya</taxon>
        <taxon>Ascomycota</taxon>
        <taxon>Pezizomycotina</taxon>
        <taxon>Dothideomycetes</taxon>
        <taxon>Dothideomycetidae</taxon>
        <taxon>Mycosphaerellales</taxon>
        <taxon>Mycosphaerellaceae</taxon>
        <taxon>Pseudocercospora</taxon>
    </lineage>
</organism>
<dbReference type="PANTHER" id="PTHR34987">
    <property type="entry name" value="C, PUTATIVE (AFU_ORTHOLOGUE AFUA_3G02880)-RELATED"/>
    <property type="match status" value="1"/>
</dbReference>
<dbReference type="Gene3D" id="1.50.10.10">
    <property type="match status" value="1"/>
</dbReference>
<dbReference type="Pfam" id="PF17389">
    <property type="entry name" value="Bac_rhamnosid6H"/>
    <property type="match status" value="1"/>
</dbReference>
<sequence length="814" mass="92074">MRKMAQQQVIDGLNANWIWIAPWTDSSERNTAGQIVKFTYSLHLDAQPLETQIHVSADTRYKLYVNGHRASVGPSRGSPYIWFYDTLDISQYLHEGQNEICFVVLRYFAANRAAMPFGRTSFPGLTVFGTIDTGSELISVKSGEVEQWRGEVLEGVDFPMGRLDDVFLHIYEEIKEPSHRPAAPKAYGFKTLNGDLLPWRLQPRMIPTAEEEPIFVASVRNCRGVVTEAQWHQYISAGTAILVLAGSTSTNHLEKLADFTTCVLQVDLIFETHATAFLALDFSSKETCRVRIKMTYSEGYENEAPSYPFFRSKADRLDSSGEIVGPYDTALLDVHPGSDTCFEPFWFRSFRIIRLELEALGGDIELNNVVADQTNYPLSIKGYWNDASDPESGAMHEVSMRTLRNCMFDGYSDCPFYEQLQYSMDSRAVGLFHYLMCGDDRLMRQAITIFASSTTFEGLPQSRFPSHVNQLIAGFPLYWILEVCDHHLYFGDTAFARSFLPRIDGVFEFFHRYTDSRGLISGLPADVWQFVDWVTTWHATDEHPDKGVPTSGRKTNCHTYFSLLLAYVLKQAARLVQDVGRPGYADDYGARADALNKAVREYCYDGQYFTDSTADVADDRSYSQHCQVWAVLSGAAPQNEYAHLMKESFSSPRFSKCSYMMRFYALRAFALAGDAVYNSFWPTAWDPWRKMLANNLTTWEEDDVRQRSDCHAWGSVPIYEYCTELAGVKPIAPGCQKVMFSPRLQLTDQFEARVALGSHNVASVSWRKDPHIAARKVVTLALTKAAYVLVRMPGGELVEHGLVDALEFGYEGTA</sequence>
<reference evidence="2 3" key="1">
    <citation type="submission" date="2015-07" db="EMBL/GenBank/DDBJ databases">
        <title>Comparative genomics of the Sigatoka disease complex on banana suggests a link between parallel evolutionary changes in Pseudocercospora fijiensis and Pseudocercospora eumusae and increased virulence on the banana host.</title>
        <authorList>
            <person name="Chang T.-C."/>
            <person name="Salvucci A."/>
            <person name="Crous P.W."/>
            <person name="Stergiopoulos I."/>
        </authorList>
    </citation>
    <scope>NUCLEOTIDE SEQUENCE [LARGE SCALE GENOMIC DNA]</scope>
    <source>
        <strain evidence="2 3">CBS 114824</strain>
    </source>
</reference>
<proteinExistence type="predicted"/>
<dbReference type="SUPFAM" id="SSF48208">
    <property type="entry name" value="Six-hairpin glycosidases"/>
    <property type="match status" value="1"/>
</dbReference>
<protein>
    <recommendedName>
        <fullName evidence="1">Alpha-L-rhamnosidase six-hairpin glycosidase domain-containing protein</fullName>
    </recommendedName>
</protein>
<dbReference type="STRING" id="321146.A0A139HIB7"/>
<gene>
    <name evidence="2" type="ORF">AC578_5051</name>
</gene>
<dbReference type="OrthoDB" id="6503935at2759"/>
<dbReference type="InterPro" id="IPR012341">
    <property type="entry name" value="6hp_glycosidase-like_sf"/>
</dbReference>